<reference evidence="5 6" key="1">
    <citation type="submission" date="2019-06" db="EMBL/GenBank/DDBJ databases">
        <title>Sequencing the genomes of 1000 actinobacteria strains.</title>
        <authorList>
            <person name="Klenk H.-P."/>
        </authorList>
    </citation>
    <scope>NUCLEOTIDE SEQUENCE [LARGE SCALE GENOMIC DNA]</scope>
    <source>
        <strain evidence="5 6">DSM 45301</strain>
    </source>
</reference>
<accession>A0A543D0P5</accession>
<evidence type="ECO:0000259" key="4">
    <source>
        <dbReference type="PROSITE" id="PS01124"/>
    </source>
</evidence>
<dbReference type="OrthoDB" id="3660033at2"/>
<dbReference type="GO" id="GO:0043565">
    <property type="term" value="F:sequence-specific DNA binding"/>
    <property type="evidence" value="ECO:0007669"/>
    <property type="project" value="InterPro"/>
</dbReference>
<dbReference type="GO" id="GO:0003700">
    <property type="term" value="F:DNA-binding transcription factor activity"/>
    <property type="evidence" value="ECO:0007669"/>
    <property type="project" value="InterPro"/>
</dbReference>
<dbReference type="InterPro" id="IPR018062">
    <property type="entry name" value="HTH_AraC-typ_CS"/>
</dbReference>
<dbReference type="Pfam" id="PF12833">
    <property type="entry name" value="HTH_18"/>
    <property type="match status" value="1"/>
</dbReference>
<evidence type="ECO:0000313" key="5">
    <source>
        <dbReference type="EMBL" id="TQM02871.1"/>
    </source>
</evidence>
<dbReference type="PROSITE" id="PS00041">
    <property type="entry name" value="HTH_ARAC_FAMILY_1"/>
    <property type="match status" value="1"/>
</dbReference>
<dbReference type="RefSeq" id="WP_142062378.1">
    <property type="nucleotide sequence ID" value="NZ_VFPA01000006.1"/>
</dbReference>
<dbReference type="SUPFAM" id="SSF46689">
    <property type="entry name" value="Homeodomain-like"/>
    <property type="match status" value="2"/>
</dbReference>
<protein>
    <submittedName>
        <fullName evidence="5">AraC family transcriptional regulator with amidase-like domain</fullName>
    </submittedName>
</protein>
<feature type="domain" description="HTH araC/xylS-type" evidence="4">
    <location>
        <begin position="212"/>
        <end position="310"/>
    </location>
</feature>
<evidence type="ECO:0000256" key="2">
    <source>
        <dbReference type="ARBA" id="ARBA00023125"/>
    </source>
</evidence>
<evidence type="ECO:0000256" key="1">
    <source>
        <dbReference type="ARBA" id="ARBA00023015"/>
    </source>
</evidence>
<dbReference type="EMBL" id="VFPA01000006">
    <property type="protein sequence ID" value="TQM02871.1"/>
    <property type="molecule type" value="Genomic_DNA"/>
</dbReference>
<dbReference type="PANTHER" id="PTHR43130:SF3">
    <property type="entry name" value="HTH-TYPE TRANSCRIPTIONAL REGULATOR RV1931C"/>
    <property type="match status" value="1"/>
</dbReference>
<dbReference type="PROSITE" id="PS01124">
    <property type="entry name" value="HTH_ARAC_FAMILY_2"/>
    <property type="match status" value="1"/>
</dbReference>
<keyword evidence="6" id="KW-1185">Reference proteome</keyword>
<dbReference type="InterPro" id="IPR009057">
    <property type="entry name" value="Homeodomain-like_sf"/>
</dbReference>
<dbReference type="InterPro" id="IPR029062">
    <property type="entry name" value="Class_I_gatase-like"/>
</dbReference>
<evidence type="ECO:0000313" key="6">
    <source>
        <dbReference type="Proteomes" id="UP000315677"/>
    </source>
</evidence>
<dbReference type="PANTHER" id="PTHR43130">
    <property type="entry name" value="ARAC-FAMILY TRANSCRIPTIONAL REGULATOR"/>
    <property type="match status" value="1"/>
</dbReference>
<dbReference type="SMART" id="SM00342">
    <property type="entry name" value="HTH_ARAC"/>
    <property type="match status" value="1"/>
</dbReference>
<gene>
    <name evidence="5" type="ORF">FB558_7514</name>
</gene>
<comment type="caution">
    <text evidence="5">The sequence shown here is derived from an EMBL/GenBank/DDBJ whole genome shotgun (WGS) entry which is preliminary data.</text>
</comment>
<dbReference type="Gene3D" id="1.10.10.60">
    <property type="entry name" value="Homeodomain-like"/>
    <property type="match status" value="1"/>
</dbReference>
<dbReference type="InterPro" id="IPR052158">
    <property type="entry name" value="INH-QAR"/>
</dbReference>
<dbReference type="InterPro" id="IPR002818">
    <property type="entry name" value="DJ-1/PfpI"/>
</dbReference>
<dbReference type="AlphaFoldDB" id="A0A543D0P5"/>
<keyword evidence="2" id="KW-0238">DNA-binding</keyword>
<sequence>MHRVAIAVHEHTMLLELAIAAEVFGVDRRELSPDGSWYDLTVCTPDGSPAPWLPGATARDLAALPGADTVVVPSTSDLESPPDPALLSALTDAHDRGARIVSLCTGAFVLAAAGLLDGRAATTHWMHAEQLARLHPRVTVRANVLYVADGRVLTSAGKTAALDLCVHLVRTDHGAAAANGLVRTLVGPGHRPSGQAQFIAPPSGPRSPHGLATALEWARARLGEPLTVEDLARAAGLSSRHLARRMQAEIGVRPLEWLHQQRLAVAQELLERTDATVEQVATRCGLGSATALRRHFRRALGVSPTVYRATFGQVGSPR</sequence>
<keyword evidence="3" id="KW-0804">Transcription</keyword>
<dbReference type="CDD" id="cd03137">
    <property type="entry name" value="GATase1_AraC_1"/>
    <property type="match status" value="1"/>
</dbReference>
<name>A0A543D0P5_9PSEU</name>
<dbReference type="SUPFAM" id="SSF52317">
    <property type="entry name" value="Class I glutamine amidotransferase-like"/>
    <property type="match status" value="1"/>
</dbReference>
<keyword evidence="1" id="KW-0805">Transcription regulation</keyword>
<dbReference type="Pfam" id="PF01965">
    <property type="entry name" value="DJ-1_PfpI"/>
    <property type="match status" value="1"/>
</dbReference>
<dbReference type="Proteomes" id="UP000315677">
    <property type="component" value="Unassembled WGS sequence"/>
</dbReference>
<evidence type="ECO:0000256" key="3">
    <source>
        <dbReference type="ARBA" id="ARBA00023163"/>
    </source>
</evidence>
<organism evidence="5 6">
    <name type="scientific">Pseudonocardia kunmingensis</name>
    <dbReference type="NCBI Taxonomy" id="630975"/>
    <lineage>
        <taxon>Bacteria</taxon>
        <taxon>Bacillati</taxon>
        <taxon>Actinomycetota</taxon>
        <taxon>Actinomycetes</taxon>
        <taxon>Pseudonocardiales</taxon>
        <taxon>Pseudonocardiaceae</taxon>
        <taxon>Pseudonocardia</taxon>
    </lineage>
</organism>
<proteinExistence type="predicted"/>
<dbReference type="Gene3D" id="3.40.50.880">
    <property type="match status" value="1"/>
</dbReference>
<dbReference type="InterPro" id="IPR018060">
    <property type="entry name" value="HTH_AraC"/>
</dbReference>